<dbReference type="PANTHER" id="PTHR12428:SF65">
    <property type="entry name" value="CYTOCHROME C OXIDASE ASSEMBLY PROTEIN COX18, MITOCHONDRIAL"/>
    <property type="match status" value="1"/>
</dbReference>
<organism evidence="12 13">
    <name type="scientific">Candidatus Magasanikbacteria bacterium RIFCSPLOWO2_01_FULL_40_15</name>
    <dbReference type="NCBI Taxonomy" id="1798686"/>
    <lineage>
        <taxon>Bacteria</taxon>
        <taxon>Candidatus Magasanikiibacteriota</taxon>
    </lineage>
</organism>
<evidence type="ECO:0000313" key="13">
    <source>
        <dbReference type="Proteomes" id="UP000177040"/>
    </source>
</evidence>
<reference evidence="12 13" key="1">
    <citation type="journal article" date="2016" name="Nat. Commun.">
        <title>Thousands of microbial genomes shed light on interconnected biogeochemical processes in an aquifer system.</title>
        <authorList>
            <person name="Anantharaman K."/>
            <person name="Brown C.T."/>
            <person name="Hug L.A."/>
            <person name="Sharon I."/>
            <person name="Castelle C.J."/>
            <person name="Probst A.J."/>
            <person name="Thomas B.C."/>
            <person name="Singh A."/>
            <person name="Wilkins M.J."/>
            <person name="Karaoz U."/>
            <person name="Brodie E.L."/>
            <person name="Williams K.H."/>
            <person name="Hubbard S.S."/>
            <person name="Banfield J.F."/>
        </authorList>
    </citation>
    <scope>NUCLEOTIDE SEQUENCE [LARGE SCALE GENOMIC DNA]</scope>
</reference>
<dbReference type="AlphaFoldDB" id="A0A1F6N3Z3"/>
<evidence type="ECO:0000256" key="6">
    <source>
        <dbReference type="ARBA" id="ARBA00022989"/>
    </source>
</evidence>
<comment type="subcellular location">
    <subcellularLocation>
        <location evidence="1">Cell membrane</location>
        <topology evidence="1">Multi-pass membrane protein</topology>
    </subcellularLocation>
    <subcellularLocation>
        <location evidence="9">Membrane</location>
        <topology evidence="9">Multi-pass membrane protein</topology>
    </subcellularLocation>
</comment>
<evidence type="ECO:0000256" key="1">
    <source>
        <dbReference type="ARBA" id="ARBA00004651"/>
    </source>
</evidence>
<keyword evidence="2" id="KW-0813">Transport</keyword>
<proteinExistence type="inferred from homology"/>
<evidence type="ECO:0000256" key="10">
    <source>
        <dbReference type="SAM" id="Phobius"/>
    </source>
</evidence>
<dbReference type="InterPro" id="IPR028055">
    <property type="entry name" value="YidC/Oxa/ALB_C"/>
</dbReference>
<evidence type="ECO:0000256" key="2">
    <source>
        <dbReference type="ARBA" id="ARBA00022448"/>
    </source>
</evidence>
<evidence type="ECO:0000256" key="3">
    <source>
        <dbReference type="ARBA" id="ARBA00022475"/>
    </source>
</evidence>
<dbReference type="InterPro" id="IPR047196">
    <property type="entry name" value="YidC_ALB_C"/>
</dbReference>
<dbReference type="GO" id="GO:0032977">
    <property type="term" value="F:membrane insertase activity"/>
    <property type="evidence" value="ECO:0007669"/>
    <property type="project" value="InterPro"/>
</dbReference>
<evidence type="ECO:0000313" key="12">
    <source>
        <dbReference type="EMBL" id="OGH78715.1"/>
    </source>
</evidence>
<dbReference type="PANTHER" id="PTHR12428">
    <property type="entry name" value="OXA1"/>
    <property type="match status" value="1"/>
</dbReference>
<dbReference type="InterPro" id="IPR001708">
    <property type="entry name" value="YidC/ALB3/OXA1/COX18"/>
</dbReference>
<evidence type="ECO:0000256" key="5">
    <source>
        <dbReference type="ARBA" id="ARBA00022927"/>
    </source>
</evidence>
<feature type="domain" description="Membrane insertase YidC/Oxa/ALB C-terminal" evidence="11">
    <location>
        <begin position="28"/>
        <end position="230"/>
    </location>
</feature>
<dbReference type="CDD" id="cd20070">
    <property type="entry name" value="5TM_YidC_Alb3"/>
    <property type="match status" value="1"/>
</dbReference>
<gene>
    <name evidence="12" type="ORF">A2983_04415</name>
</gene>
<feature type="transmembrane region" description="Helical" evidence="10">
    <location>
        <begin position="194"/>
        <end position="218"/>
    </location>
</feature>
<keyword evidence="3" id="KW-1003">Cell membrane</keyword>
<protein>
    <recommendedName>
        <fullName evidence="11">Membrane insertase YidC/Oxa/ALB C-terminal domain-containing protein</fullName>
    </recommendedName>
</protein>
<feature type="transmembrane region" description="Helical" evidence="10">
    <location>
        <begin position="92"/>
        <end position="113"/>
    </location>
</feature>
<sequence length="250" mass="28462">MKALFTTLIYQPIFNIFVGFYWLIPDMGVVILLVTILSKILLYPLTTKSIKAQRSLTELQPKLEELKKQYKDDQTKMAAETMKLYREHKINPLSSCLPILIQLPIFIALYWVLESVLKSGQFDLLYPFIKNPGTIKTVTFGFLDLHQPSIVMAVLAGAAQYWQARSMINKKSPTSVKAPGEENNMSAMMNKQMLYFMPAMTVIVGWQLSAGLTLYWFFSTVLTALQQEYILRRSTSSGKLDKVIEGKIVS</sequence>
<keyword evidence="4 9" id="KW-0812">Transmembrane</keyword>
<keyword evidence="7 10" id="KW-0472">Membrane</keyword>
<dbReference type="GO" id="GO:0005886">
    <property type="term" value="C:plasma membrane"/>
    <property type="evidence" value="ECO:0007669"/>
    <property type="project" value="UniProtKB-SubCell"/>
</dbReference>
<keyword evidence="8" id="KW-0143">Chaperone</keyword>
<dbReference type="EMBL" id="MFQH01000003">
    <property type="protein sequence ID" value="OGH78715.1"/>
    <property type="molecule type" value="Genomic_DNA"/>
</dbReference>
<dbReference type="NCBIfam" id="TIGR03592">
    <property type="entry name" value="yidC_oxa1_cterm"/>
    <property type="match status" value="1"/>
</dbReference>
<comment type="caution">
    <text evidence="12">The sequence shown here is derived from an EMBL/GenBank/DDBJ whole genome shotgun (WGS) entry which is preliminary data.</text>
</comment>
<evidence type="ECO:0000256" key="7">
    <source>
        <dbReference type="ARBA" id="ARBA00023136"/>
    </source>
</evidence>
<keyword evidence="5" id="KW-0653">Protein transport</keyword>
<dbReference type="Proteomes" id="UP000177040">
    <property type="component" value="Unassembled WGS sequence"/>
</dbReference>
<dbReference type="Pfam" id="PF02096">
    <property type="entry name" value="60KD_IMP"/>
    <property type="match status" value="1"/>
</dbReference>
<dbReference type="GO" id="GO:0051205">
    <property type="term" value="P:protein insertion into membrane"/>
    <property type="evidence" value="ECO:0007669"/>
    <property type="project" value="TreeGrafter"/>
</dbReference>
<evidence type="ECO:0000259" key="11">
    <source>
        <dbReference type="Pfam" id="PF02096"/>
    </source>
</evidence>
<evidence type="ECO:0000256" key="9">
    <source>
        <dbReference type="RuleBase" id="RU003945"/>
    </source>
</evidence>
<accession>A0A1F6N3Z3</accession>
<name>A0A1F6N3Z3_9BACT</name>
<dbReference type="GO" id="GO:0015031">
    <property type="term" value="P:protein transport"/>
    <property type="evidence" value="ECO:0007669"/>
    <property type="project" value="UniProtKB-KW"/>
</dbReference>
<comment type="similarity">
    <text evidence="9">Belongs to the OXA1/ALB3/YidC family.</text>
</comment>
<evidence type="ECO:0000256" key="8">
    <source>
        <dbReference type="ARBA" id="ARBA00023186"/>
    </source>
</evidence>
<evidence type="ECO:0000256" key="4">
    <source>
        <dbReference type="ARBA" id="ARBA00022692"/>
    </source>
</evidence>
<feature type="transmembrane region" description="Helical" evidence="10">
    <location>
        <begin position="20"/>
        <end position="45"/>
    </location>
</feature>
<keyword evidence="6 10" id="KW-1133">Transmembrane helix</keyword>